<keyword evidence="1" id="KW-0812">Transmembrane</keyword>
<evidence type="ECO:0000256" key="1">
    <source>
        <dbReference type="SAM" id="Phobius"/>
    </source>
</evidence>
<comment type="caution">
    <text evidence="2">The sequence shown here is derived from an EMBL/GenBank/DDBJ whole genome shotgun (WGS) entry which is preliminary data.</text>
</comment>
<protein>
    <recommendedName>
        <fullName evidence="4">DUF4175 domain-containing protein</fullName>
    </recommendedName>
</protein>
<keyword evidence="1" id="KW-0472">Membrane</keyword>
<gene>
    <name evidence="2" type="ORF">GCM10022287_25440</name>
</gene>
<feature type="transmembrane region" description="Helical" evidence="1">
    <location>
        <begin position="29"/>
        <end position="48"/>
    </location>
</feature>
<evidence type="ECO:0000313" key="2">
    <source>
        <dbReference type="EMBL" id="GAA4177136.1"/>
    </source>
</evidence>
<sequence length="54" mass="5925">MNILLIIVAVIAVILLLTGGFVQAVNWLLWVGIVLALFAIIVWIVRAISGRNRV</sequence>
<dbReference type="EMBL" id="BAABBW010000004">
    <property type="protein sequence ID" value="GAA4177136.1"/>
    <property type="molecule type" value="Genomic_DNA"/>
</dbReference>
<accession>A0ABP8A3S4</accession>
<dbReference type="RefSeq" id="WP_344754977.1">
    <property type="nucleotide sequence ID" value="NZ_BAABBW010000004.1"/>
</dbReference>
<name>A0ABP8A3S4_9MICO</name>
<evidence type="ECO:0008006" key="4">
    <source>
        <dbReference type="Google" id="ProtNLM"/>
    </source>
</evidence>
<keyword evidence="1" id="KW-1133">Transmembrane helix</keyword>
<organism evidence="2 3">
    <name type="scientific">Gryllotalpicola koreensis</name>
    <dbReference type="NCBI Taxonomy" id="993086"/>
    <lineage>
        <taxon>Bacteria</taxon>
        <taxon>Bacillati</taxon>
        <taxon>Actinomycetota</taxon>
        <taxon>Actinomycetes</taxon>
        <taxon>Micrococcales</taxon>
        <taxon>Microbacteriaceae</taxon>
        <taxon>Gryllotalpicola</taxon>
    </lineage>
</organism>
<evidence type="ECO:0000313" key="3">
    <source>
        <dbReference type="Proteomes" id="UP001501079"/>
    </source>
</evidence>
<proteinExistence type="predicted"/>
<reference evidence="3" key="1">
    <citation type="journal article" date="2019" name="Int. J. Syst. Evol. Microbiol.">
        <title>The Global Catalogue of Microorganisms (GCM) 10K type strain sequencing project: providing services to taxonomists for standard genome sequencing and annotation.</title>
        <authorList>
            <consortium name="The Broad Institute Genomics Platform"/>
            <consortium name="The Broad Institute Genome Sequencing Center for Infectious Disease"/>
            <person name="Wu L."/>
            <person name="Ma J."/>
        </authorList>
    </citation>
    <scope>NUCLEOTIDE SEQUENCE [LARGE SCALE GENOMIC DNA]</scope>
    <source>
        <strain evidence="3">JCM 17591</strain>
    </source>
</reference>
<dbReference type="Proteomes" id="UP001501079">
    <property type="component" value="Unassembled WGS sequence"/>
</dbReference>
<keyword evidence="3" id="KW-1185">Reference proteome</keyword>